<dbReference type="InterPro" id="IPR019775">
    <property type="entry name" value="WD40_repeat_CS"/>
</dbReference>
<organism evidence="4 5">
    <name type="scientific">Emericellopsis atlantica</name>
    <dbReference type="NCBI Taxonomy" id="2614577"/>
    <lineage>
        <taxon>Eukaryota</taxon>
        <taxon>Fungi</taxon>
        <taxon>Dikarya</taxon>
        <taxon>Ascomycota</taxon>
        <taxon>Pezizomycotina</taxon>
        <taxon>Sordariomycetes</taxon>
        <taxon>Hypocreomycetidae</taxon>
        <taxon>Hypocreales</taxon>
        <taxon>Bionectriaceae</taxon>
        <taxon>Emericellopsis</taxon>
    </lineage>
</organism>
<evidence type="ECO:0000313" key="4">
    <source>
        <dbReference type="EMBL" id="KAG9252899.1"/>
    </source>
</evidence>
<comment type="caution">
    <text evidence="4">The sequence shown here is derived from an EMBL/GenBank/DDBJ whole genome shotgun (WGS) entry which is preliminary data.</text>
</comment>
<dbReference type="InterPro" id="IPR015943">
    <property type="entry name" value="WD40/YVTN_repeat-like_dom_sf"/>
</dbReference>
<dbReference type="EMBL" id="MU251260">
    <property type="protein sequence ID" value="KAG9252899.1"/>
    <property type="molecule type" value="Genomic_DNA"/>
</dbReference>
<dbReference type="Pfam" id="PF00400">
    <property type="entry name" value="WD40"/>
    <property type="match status" value="2"/>
</dbReference>
<dbReference type="RefSeq" id="XP_046116823.1">
    <property type="nucleotide sequence ID" value="XM_046263794.1"/>
</dbReference>
<dbReference type="InterPro" id="IPR036322">
    <property type="entry name" value="WD40_repeat_dom_sf"/>
</dbReference>
<dbReference type="PANTHER" id="PTHR19848:SF8">
    <property type="entry name" value="F-BOX AND WD REPEAT DOMAIN CONTAINING 7"/>
    <property type="match status" value="1"/>
</dbReference>
<evidence type="ECO:0000256" key="3">
    <source>
        <dbReference type="PROSITE-ProRule" id="PRU00221"/>
    </source>
</evidence>
<evidence type="ECO:0000256" key="2">
    <source>
        <dbReference type="ARBA" id="ARBA00022737"/>
    </source>
</evidence>
<dbReference type="SMART" id="SM00320">
    <property type="entry name" value="WD40"/>
    <property type="match status" value="2"/>
</dbReference>
<dbReference type="PRINTS" id="PR00320">
    <property type="entry name" value="GPROTEINBRPT"/>
</dbReference>
<dbReference type="Gene3D" id="2.130.10.10">
    <property type="entry name" value="YVTN repeat-like/Quinoprotein amine dehydrogenase"/>
    <property type="match status" value="1"/>
</dbReference>
<dbReference type="AlphaFoldDB" id="A0A9P8CMP0"/>
<gene>
    <name evidence="4" type="ORF">F5Z01DRAFT_659765</name>
</gene>
<keyword evidence="1 3" id="KW-0853">WD repeat</keyword>
<evidence type="ECO:0000313" key="5">
    <source>
        <dbReference type="Proteomes" id="UP000887229"/>
    </source>
</evidence>
<dbReference type="PROSITE" id="PS00678">
    <property type="entry name" value="WD_REPEATS_1"/>
    <property type="match status" value="2"/>
</dbReference>
<sequence length="295" mass="32339">MGHMGDGVLLITRLENLLKEQSSDRQLVDLVQDSRRFILQNRWVIENAPLQTYESALIFSPANSLLRKIFENEEPNWIKIKPIVESAWSSCQQTLAGHSDWVSCIAFSPDAKLIASGSSDHTVKLWDTATGALEQTLAGHGDWVFSIAFSPDAKLIASGSGDRTVKLWDTATGALQQTFDIGAAITNLSFDNTSSRLDTDIGRLELANRTEASSRAPVPEQAQRHEYGLSHDKSWITWNEHNVLWLPPDCRFSTSAISYFAMPSTTTTVTMIALGCLSGRVMLIGLLGSGPSSVS</sequence>
<feature type="repeat" description="WD" evidence="3">
    <location>
        <begin position="137"/>
        <end position="178"/>
    </location>
</feature>
<reference evidence="4" key="1">
    <citation type="journal article" date="2021" name="IMA Fungus">
        <title>Genomic characterization of three marine fungi, including Emericellopsis atlantica sp. nov. with signatures of a generalist lifestyle and marine biomass degradation.</title>
        <authorList>
            <person name="Hagestad O.C."/>
            <person name="Hou L."/>
            <person name="Andersen J.H."/>
            <person name="Hansen E.H."/>
            <person name="Altermark B."/>
            <person name="Li C."/>
            <person name="Kuhnert E."/>
            <person name="Cox R.J."/>
            <person name="Crous P.W."/>
            <person name="Spatafora J.W."/>
            <person name="Lail K."/>
            <person name="Amirebrahimi M."/>
            <person name="Lipzen A."/>
            <person name="Pangilinan J."/>
            <person name="Andreopoulos W."/>
            <person name="Hayes R.D."/>
            <person name="Ng V."/>
            <person name="Grigoriev I.V."/>
            <person name="Jackson S.A."/>
            <person name="Sutton T.D.S."/>
            <person name="Dobson A.D.W."/>
            <person name="Rama T."/>
        </authorList>
    </citation>
    <scope>NUCLEOTIDE SEQUENCE</scope>
    <source>
        <strain evidence="4">TS7</strain>
    </source>
</reference>
<name>A0A9P8CMP0_9HYPO</name>
<dbReference type="InterPro" id="IPR020472">
    <property type="entry name" value="WD40_PAC1"/>
</dbReference>
<dbReference type="SUPFAM" id="SSF50978">
    <property type="entry name" value="WD40 repeat-like"/>
    <property type="match status" value="1"/>
</dbReference>
<dbReference type="Proteomes" id="UP000887229">
    <property type="component" value="Unassembled WGS sequence"/>
</dbReference>
<protein>
    <submittedName>
        <fullName evidence="4">Wd40 repeat pf20</fullName>
    </submittedName>
</protein>
<proteinExistence type="predicted"/>
<dbReference type="OrthoDB" id="5240432at2759"/>
<keyword evidence="2" id="KW-0677">Repeat</keyword>
<dbReference type="GeneID" id="70294697"/>
<dbReference type="InterPro" id="IPR001680">
    <property type="entry name" value="WD40_rpt"/>
</dbReference>
<dbReference type="PROSITE" id="PS50082">
    <property type="entry name" value="WD_REPEATS_2"/>
    <property type="match status" value="2"/>
</dbReference>
<evidence type="ECO:0000256" key="1">
    <source>
        <dbReference type="ARBA" id="ARBA00022574"/>
    </source>
</evidence>
<dbReference type="PANTHER" id="PTHR19848">
    <property type="entry name" value="WD40 REPEAT PROTEIN"/>
    <property type="match status" value="1"/>
</dbReference>
<accession>A0A9P8CMP0</accession>
<dbReference type="PROSITE" id="PS50294">
    <property type="entry name" value="WD_REPEATS_REGION"/>
    <property type="match status" value="2"/>
</dbReference>
<feature type="repeat" description="WD" evidence="3">
    <location>
        <begin position="95"/>
        <end position="136"/>
    </location>
</feature>
<keyword evidence="5" id="KW-1185">Reference proteome</keyword>